<reference evidence="3 4" key="1">
    <citation type="submission" date="2015-01" db="EMBL/GenBank/DDBJ databases">
        <title>The Genome Sequence of Exophiala xenobiotica CBS118157.</title>
        <authorList>
            <consortium name="The Broad Institute Genomics Platform"/>
            <person name="Cuomo C."/>
            <person name="de Hoog S."/>
            <person name="Gorbushina A."/>
            <person name="Stielow B."/>
            <person name="Teixiera M."/>
            <person name="Abouelleil A."/>
            <person name="Chapman S.B."/>
            <person name="Priest M."/>
            <person name="Young S.K."/>
            <person name="Wortman J."/>
            <person name="Nusbaum C."/>
            <person name="Birren B."/>
        </authorList>
    </citation>
    <scope>NUCLEOTIDE SEQUENCE [LARGE SCALE GENOMIC DNA]</scope>
    <source>
        <strain evidence="3 4">CBS 118157</strain>
    </source>
</reference>
<feature type="compositionally biased region" description="Polar residues" evidence="2">
    <location>
        <begin position="315"/>
        <end position="324"/>
    </location>
</feature>
<feature type="region of interest" description="Disordered" evidence="2">
    <location>
        <begin position="1"/>
        <end position="229"/>
    </location>
</feature>
<keyword evidence="4" id="KW-1185">Reference proteome</keyword>
<sequence length="1085" mass="117384">MFSQREGHGCSPDTHPPVRPTGLRSRSTTSKMPSHLGQAHSDSLNLKPRHGGETPPSPPKILPLFASPRPSDCKETKKTWVGSASKRLRFPKLREKVSFAKEQTPPSSEKDQTPKNSSTRKLIIGPKTRLATPDERRQPNAPIRPHRPSPSPSPTDKPLPSLPVATVKYKSPVRRSLIDCSERPLRRSISPPDGGPPKEEDWPSIQPSSISATTNLKPDKSLVKPSLGESIIEGMRGLNLEDKKNEANKPLTPIEFGNSSLNTKGFKFDTTKDGHDTPSDAPVNASGRPLSSSQLPKPRDSMLQSLSRHTDSPVVRQTKTSAMRLQNAAGKRTWSSGEKRVVDEGTLPSIHEQSPSLRKSRQVSGVGPIRSASRGRHGVTARGSPYTLPSRSKSRSKTASPANVNRAQSDTQSMVISVGFSAAHTTGTGPEHVRKPSTGRDTVRHSSIPIPSRLKCDRVSTGSSNVNAKQQTASNANLNGEATDFESECHLESSDTAGTVDNHELSDYLSGSDDKFLSIKDVLSAPATRDDESVAGSNSSSDTIRGYDAFGGFRVKRLGHGPLEGPTLRITDSARGILLGDEKAASSPPAPNDSNVILRRKRSAPDLGRRLHAMEDGRRNSAMFDFERPLSFVARNITDRSCEFKALDDDEVRKLIGDNNSAISSEPAELQGSEVELPAPTDCKSSAVIAEEALRESYELPRSPASTQCDWPGKDFAEFNLCSSPTRSSPTKSKSSFYTDAEVMKGSASVKSVSSRPSTIVLRAPPSKEIAPFLFQGHDAECTKQAKQMRGVGNKVAAASRTPSADSSTNFPPRTSSRKPKPPPIIVSPPSQPPSAYQACGSNIHEVDPDSLKKPKNVKTFSQSIGSHTDSIKARRAAHKLGHSPSSSSKKVISNIRGLFHKRSVESPAESSGSIRRKPVPNDKITNPLSLNPPSAEQSGEARMFHYPNRGARNIIRNPFISPTTPFTATVKQSPDPGLHTARHPSTGVQAQSSSGTLSNATTLTHSLLHLAHSETNVQRKTHLINMSKCMVEVVSAVRDAEKAMEKAKMEAARAEISWLKVQKEVGSMMEAVSKFDTLERKDAK</sequence>
<dbReference type="RefSeq" id="XP_013322110.1">
    <property type="nucleotide sequence ID" value="XM_013466656.1"/>
</dbReference>
<feature type="compositionally biased region" description="Polar residues" evidence="2">
    <location>
        <begin position="205"/>
        <end position="216"/>
    </location>
</feature>
<evidence type="ECO:0000313" key="4">
    <source>
        <dbReference type="Proteomes" id="UP000054342"/>
    </source>
</evidence>
<dbReference type="Proteomes" id="UP000054342">
    <property type="component" value="Unassembled WGS sequence"/>
</dbReference>
<feature type="compositionally biased region" description="Basic and acidic residues" evidence="2">
    <location>
        <begin position="176"/>
        <end position="185"/>
    </location>
</feature>
<feature type="compositionally biased region" description="Polar residues" evidence="2">
    <location>
        <begin position="924"/>
        <end position="938"/>
    </location>
</feature>
<organism evidence="3 4">
    <name type="scientific">Exophiala xenobiotica</name>
    <dbReference type="NCBI Taxonomy" id="348802"/>
    <lineage>
        <taxon>Eukaryota</taxon>
        <taxon>Fungi</taxon>
        <taxon>Dikarya</taxon>
        <taxon>Ascomycota</taxon>
        <taxon>Pezizomycotina</taxon>
        <taxon>Eurotiomycetes</taxon>
        <taxon>Chaetothyriomycetidae</taxon>
        <taxon>Chaetothyriales</taxon>
        <taxon>Herpotrichiellaceae</taxon>
        <taxon>Exophiala</taxon>
    </lineage>
</organism>
<feature type="region of interest" description="Disordered" evidence="2">
    <location>
        <begin position="243"/>
        <end position="410"/>
    </location>
</feature>
<gene>
    <name evidence="3" type="ORF">PV05_01637</name>
</gene>
<feature type="compositionally biased region" description="Pro residues" evidence="2">
    <location>
        <begin position="822"/>
        <end position="833"/>
    </location>
</feature>
<dbReference type="HOGENOM" id="CLU_290027_0_0_1"/>
<feature type="region of interest" description="Disordered" evidence="2">
    <location>
        <begin position="903"/>
        <end position="939"/>
    </location>
</feature>
<accession>A0A0D2C9C9</accession>
<feature type="region of interest" description="Disordered" evidence="2">
    <location>
        <begin position="423"/>
        <end position="446"/>
    </location>
</feature>
<protein>
    <submittedName>
        <fullName evidence="3">Uncharacterized protein</fullName>
    </submittedName>
</protein>
<evidence type="ECO:0000256" key="1">
    <source>
        <dbReference type="SAM" id="Coils"/>
    </source>
</evidence>
<feature type="compositionally biased region" description="Polar residues" evidence="2">
    <location>
        <begin position="801"/>
        <end position="811"/>
    </location>
</feature>
<feature type="compositionally biased region" description="Polar residues" evidence="2">
    <location>
        <begin position="387"/>
        <end position="410"/>
    </location>
</feature>
<dbReference type="EMBL" id="KN847317">
    <property type="protein sequence ID" value="KIW61526.1"/>
    <property type="molecule type" value="Genomic_DNA"/>
</dbReference>
<feature type="region of interest" description="Disordered" evidence="2">
    <location>
        <begin position="970"/>
        <end position="995"/>
    </location>
</feature>
<feature type="region of interest" description="Disordered" evidence="2">
    <location>
        <begin position="785"/>
        <end position="857"/>
    </location>
</feature>
<proteinExistence type="predicted"/>
<feature type="compositionally biased region" description="Basic and acidic residues" evidence="2">
    <location>
        <begin position="266"/>
        <end position="278"/>
    </location>
</feature>
<dbReference type="STRING" id="348802.A0A0D2C9C9"/>
<feature type="compositionally biased region" description="Pro residues" evidence="2">
    <location>
        <begin position="148"/>
        <end position="161"/>
    </location>
</feature>
<name>A0A0D2C9C9_9EURO</name>
<dbReference type="AlphaFoldDB" id="A0A0D2C9C9"/>
<evidence type="ECO:0000256" key="2">
    <source>
        <dbReference type="SAM" id="MobiDB-lite"/>
    </source>
</evidence>
<feature type="coiled-coil region" evidence="1">
    <location>
        <begin position="1031"/>
        <end position="1058"/>
    </location>
</feature>
<dbReference type="OrthoDB" id="5407305at2759"/>
<evidence type="ECO:0000313" key="3">
    <source>
        <dbReference type="EMBL" id="KIW61526.1"/>
    </source>
</evidence>
<keyword evidence="1" id="KW-0175">Coiled coil</keyword>
<dbReference type="GeneID" id="25323545"/>